<reference evidence="1 2" key="1">
    <citation type="submission" date="2019-02" db="EMBL/GenBank/DDBJ databases">
        <title>Pedobacter sp. nov., a novel speices isolated from soil of pinguins habitat in Antarcitica.</title>
        <authorList>
            <person name="He R.-H."/>
        </authorList>
    </citation>
    <scope>NUCLEOTIDE SEQUENCE [LARGE SCALE GENOMIC DNA]</scope>
    <source>
        <strain evidence="1 2">E01020</strain>
    </source>
</reference>
<dbReference type="RefSeq" id="WP_133261696.1">
    <property type="nucleotide sequence ID" value="NZ_SJCY01000003.1"/>
</dbReference>
<dbReference type="Proteomes" id="UP000295668">
    <property type="component" value="Unassembled WGS sequence"/>
</dbReference>
<keyword evidence="2" id="KW-1185">Reference proteome</keyword>
<dbReference type="EMBL" id="SJCY01000003">
    <property type="protein sequence ID" value="TDG36748.1"/>
    <property type="molecule type" value="Genomic_DNA"/>
</dbReference>
<organism evidence="1 2">
    <name type="scientific">Pedobacter changchengzhani</name>
    <dbReference type="NCBI Taxonomy" id="2529274"/>
    <lineage>
        <taxon>Bacteria</taxon>
        <taxon>Pseudomonadati</taxon>
        <taxon>Bacteroidota</taxon>
        <taxon>Sphingobacteriia</taxon>
        <taxon>Sphingobacteriales</taxon>
        <taxon>Sphingobacteriaceae</taxon>
        <taxon>Pedobacter</taxon>
    </lineage>
</organism>
<sequence>MSGLDLKKNIIKSEETTVQLKLLISCLTNWKNSNTATQLLNEGLQQIGENPTTEDLHTIIIDRINLLVNEEKPSGNDSVLVG</sequence>
<gene>
    <name evidence="1" type="ORF">EZJ43_05535</name>
</gene>
<dbReference type="AlphaFoldDB" id="A0A4R5MM59"/>
<protein>
    <submittedName>
        <fullName evidence="1">Uncharacterized protein</fullName>
    </submittedName>
</protein>
<evidence type="ECO:0000313" key="1">
    <source>
        <dbReference type="EMBL" id="TDG36748.1"/>
    </source>
</evidence>
<name>A0A4R5MM59_9SPHI</name>
<accession>A0A4R5MM59</accession>
<comment type="caution">
    <text evidence="1">The sequence shown here is derived from an EMBL/GenBank/DDBJ whole genome shotgun (WGS) entry which is preliminary data.</text>
</comment>
<evidence type="ECO:0000313" key="2">
    <source>
        <dbReference type="Proteomes" id="UP000295668"/>
    </source>
</evidence>
<proteinExistence type="predicted"/>